<feature type="region of interest" description="Disordered" evidence="1">
    <location>
        <begin position="422"/>
        <end position="462"/>
    </location>
</feature>
<name>A0ABX1GYC4_9ACTN</name>
<feature type="region of interest" description="Disordered" evidence="1">
    <location>
        <begin position="496"/>
        <end position="523"/>
    </location>
</feature>
<evidence type="ECO:0000256" key="1">
    <source>
        <dbReference type="SAM" id="MobiDB-lite"/>
    </source>
</evidence>
<feature type="region of interest" description="Disordered" evidence="1">
    <location>
        <begin position="181"/>
        <end position="221"/>
    </location>
</feature>
<feature type="compositionally biased region" description="Gly residues" evidence="1">
    <location>
        <begin position="275"/>
        <end position="310"/>
    </location>
</feature>
<feature type="compositionally biased region" description="Basic and acidic residues" evidence="1">
    <location>
        <begin position="497"/>
        <end position="507"/>
    </location>
</feature>
<feature type="region of interest" description="Disordered" evidence="1">
    <location>
        <begin position="252"/>
        <end position="326"/>
    </location>
</feature>
<feature type="chain" id="PRO_5047504907" description="Aromatic ring-opening dioxygenase LigA" evidence="3">
    <location>
        <begin position="32"/>
        <end position="523"/>
    </location>
</feature>
<dbReference type="RefSeq" id="WP_168537063.1">
    <property type="nucleotide sequence ID" value="NZ_JAAWWP010000003.1"/>
</dbReference>
<dbReference type="EMBL" id="JAAWWP010000003">
    <property type="protein sequence ID" value="NKI41091.1"/>
    <property type="molecule type" value="Genomic_DNA"/>
</dbReference>
<keyword evidence="2" id="KW-0812">Transmembrane</keyword>
<keyword evidence="3" id="KW-0732">Signal</keyword>
<feature type="compositionally biased region" description="Low complexity" evidence="1">
    <location>
        <begin position="191"/>
        <end position="202"/>
    </location>
</feature>
<evidence type="ECO:0000313" key="4">
    <source>
        <dbReference type="EMBL" id="NKI41091.1"/>
    </source>
</evidence>
<feature type="compositionally biased region" description="Gly residues" evidence="1">
    <location>
        <begin position="255"/>
        <end position="266"/>
    </location>
</feature>
<protein>
    <recommendedName>
        <fullName evidence="6">Aromatic ring-opening dioxygenase LigA</fullName>
    </recommendedName>
</protein>
<accession>A0ABX1GYC4</accession>
<evidence type="ECO:0000256" key="3">
    <source>
        <dbReference type="SAM" id="SignalP"/>
    </source>
</evidence>
<gene>
    <name evidence="4" type="ORF">HFV08_07560</name>
</gene>
<feature type="signal peptide" evidence="3">
    <location>
        <begin position="1"/>
        <end position="31"/>
    </location>
</feature>
<feature type="compositionally biased region" description="Pro residues" evidence="1">
    <location>
        <begin position="514"/>
        <end position="523"/>
    </location>
</feature>
<keyword evidence="5" id="KW-1185">Reference proteome</keyword>
<evidence type="ECO:0000313" key="5">
    <source>
        <dbReference type="Proteomes" id="UP000772196"/>
    </source>
</evidence>
<sequence length="523" mass="52604">MRLEAARCVRAVSAATAALCLLAALPGQAWAAARPDPYAFAEDAPTVAAAGEASGARQLKAGGRYRSALGPGAKGYYRISLDSASSAYVSATALPPPGTDGAYGDGVKVSLQTAEGFTCSYDATSFGSLVSPRPLVATAARLIGPAEGTCQEAGTYYAVVERKGSHPENWDLELQFATEPALRGKAPSAPPSDAAPSASAEPPAGPARTREGGTSFNDAPALENGAWRDRITSGTTLFYRVPVDWGQRLRIGAGIAPGSGGEGSEPGEGSRSEGSGSGSPTGQDSGGADPGEGSDTGSGDGPGDGPGSGSGSDADTDPAAGTGRAGGDYVSSALELALYNPVRATVARTDTSYDGQPKKTTLRPMAPVAYGNRFAAAREEMTSARFAGWYYLAVHLNDKVAGTFGDRPLALTLNIAVEGEAQDGPGYAGSPQPSGLFGTEDGPGARGGPADPAGDADDDPLLGPTAARAVAAGGFGTGALALAVLGLWTLLARRGAARAERRQRDASTRSGQAPPEPPSYPGR</sequence>
<keyword evidence="2" id="KW-1133">Transmembrane helix</keyword>
<evidence type="ECO:0008006" key="6">
    <source>
        <dbReference type="Google" id="ProtNLM"/>
    </source>
</evidence>
<comment type="caution">
    <text evidence="4">The sequence shown here is derived from an EMBL/GenBank/DDBJ whole genome shotgun (WGS) entry which is preliminary data.</text>
</comment>
<organism evidence="4 5">
    <name type="scientific">Streptomyces physcomitrii</name>
    <dbReference type="NCBI Taxonomy" id="2724184"/>
    <lineage>
        <taxon>Bacteria</taxon>
        <taxon>Bacillati</taxon>
        <taxon>Actinomycetota</taxon>
        <taxon>Actinomycetes</taxon>
        <taxon>Kitasatosporales</taxon>
        <taxon>Streptomycetaceae</taxon>
        <taxon>Streptomyces</taxon>
    </lineage>
</organism>
<proteinExistence type="predicted"/>
<evidence type="ECO:0000256" key="2">
    <source>
        <dbReference type="SAM" id="Phobius"/>
    </source>
</evidence>
<dbReference type="Proteomes" id="UP000772196">
    <property type="component" value="Unassembled WGS sequence"/>
</dbReference>
<keyword evidence="2" id="KW-0472">Membrane</keyword>
<reference evidence="4 5" key="1">
    <citation type="submission" date="2020-04" db="EMBL/GenBank/DDBJ databases">
        <title>Phylogenetic Diversity and Antibacterial Activity against Ralstonia solanacearum of Endophytic Actinomycete Isolated from Moss.</title>
        <authorList>
            <person name="Zhuang X."/>
        </authorList>
    </citation>
    <scope>NUCLEOTIDE SEQUENCE [LARGE SCALE GENOMIC DNA]</scope>
    <source>
        <strain evidence="4 5">LD120</strain>
    </source>
</reference>
<feature type="compositionally biased region" description="Low complexity" evidence="1">
    <location>
        <begin position="311"/>
        <end position="322"/>
    </location>
</feature>
<feature type="transmembrane region" description="Helical" evidence="2">
    <location>
        <begin position="469"/>
        <end position="492"/>
    </location>
</feature>